<dbReference type="Pfam" id="PF07516">
    <property type="entry name" value="SecA_SW"/>
    <property type="match status" value="1"/>
</dbReference>
<keyword evidence="6" id="KW-0067">ATP-binding</keyword>
<reference evidence="15" key="1">
    <citation type="submission" date="2015-08" db="EMBL/GenBank/DDBJ databases">
        <authorList>
            <person name="Babu N.S."/>
            <person name="Beckwith C.J."/>
            <person name="Beseler K.G."/>
            <person name="Brison A."/>
            <person name="Carone J.V."/>
            <person name="Caskin T.P."/>
            <person name="Diamond M."/>
            <person name="Durham M.E."/>
            <person name="Foxe J.M."/>
            <person name="Go M."/>
            <person name="Henderson B.A."/>
            <person name="Jones I.B."/>
            <person name="McGettigan J.A."/>
            <person name="Micheletti S.J."/>
            <person name="Nasrallah M.E."/>
            <person name="Ortiz D."/>
            <person name="Piller C.R."/>
            <person name="Privatt S.R."/>
            <person name="Schneider S.L."/>
            <person name="Sharp S."/>
            <person name="Smith T.C."/>
            <person name="Stanton J.D."/>
            <person name="Ullery H.E."/>
            <person name="Wilson R.J."/>
            <person name="Serrano M.G."/>
            <person name="Buck G."/>
            <person name="Lee V."/>
            <person name="Wang Y."/>
            <person name="Carvalho R."/>
            <person name="Voegtly L."/>
            <person name="Shi R."/>
            <person name="Duckworth R."/>
            <person name="Johnson A."/>
            <person name="Loviza R."/>
            <person name="Walstead R."/>
            <person name="Shah Z."/>
            <person name="Kiflezghi M."/>
            <person name="Wade K."/>
            <person name="Ball S.L."/>
            <person name="Bradley K.W."/>
            <person name="Asai D.J."/>
            <person name="Bowman C.A."/>
            <person name="Russell D.A."/>
            <person name="Pope W.H."/>
            <person name="Jacobs-Sera D."/>
            <person name="Hendrix R.W."/>
            <person name="Hatfull G.F."/>
        </authorList>
    </citation>
    <scope>NUCLEOTIDE SEQUENCE</scope>
</reference>
<dbReference type="PANTHER" id="PTHR30612:SF11">
    <property type="entry name" value="PROTEIN TRANSLOCASE SUBUNIT SECA2, CHLOROPLASTIC"/>
    <property type="match status" value="1"/>
</dbReference>
<dbReference type="InterPro" id="IPR036670">
    <property type="entry name" value="SecA_X-link_sf"/>
</dbReference>
<dbReference type="PROSITE" id="PS01312">
    <property type="entry name" value="SECA"/>
    <property type="match status" value="1"/>
</dbReference>
<evidence type="ECO:0000256" key="6">
    <source>
        <dbReference type="ARBA" id="ARBA00022840"/>
    </source>
</evidence>
<evidence type="ECO:0000259" key="13">
    <source>
        <dbReference type="PROSITE" id="PS51192"/>
    </source>
</evidence>
<gene>
    <name evidence="15" type="ORF">g.2352</name>
</gene>
<protein>
    <recommendedName>
        <fullName evidence="3">chloroplast protein-transporting ATPase</fullName>
        <ecNumber evidence="3">7.4.2.4</ecNumber>
    </recommendedName>
</protein>
<proteinExistence type="inferred from homology"/>
<dbReference type="SUPFAM" id="SSF52540">
    <property type="entry name" value="P-loop containing nucleoside triphosphate hydrolases"/>
    <property type="match status" value="2"/>
</dbReference>
<evidence type="ECO:0000256" key="2">
    <source>
        <dbReference type="ARBA" id="ARBA00007650"/>
    </source>
</evidence>
<keyword evidence="9" id="KW-0811">Translocation</keyword>
<accession>A0A1D2A7Q9</accession>
<evidence type="ECO:0000256" key="1">
    <source>
        <dbReference type="ARBA" id="ARBA00004170"/>
    </source>
</evidence>
<dbReference type="PROSITE" id="PS51192">
    <property type="entry name" value="HELICASE_ATP_BIND_1"/>
    <property type="match status" value="1"/>
</dbReference>
<dbReference type="InterPro" id="IPR036266">
    <property type="entry name" value="SecA_Wing/Scaffold_sf"/>
</dbReference>
<evidence type="ECO:0000256" key="8">
    <source>
        <dbReference type="ARBA" id="ARBA00022967"/>
    </source>
</evidence>
<evidence type="ECO:0000256" key="3">
    <source>
        <dbReference type="ARBA" id="ARBA00012047"/>
    </source>
</evidence>
<feature type="domain" description="SecA family profile" evidence="14">
    <location>
        <begin position="72"/>
        <end position="943"/>
    </location>
</feature>
<dbReference type="SMART" id="SM00957">
    <property type="entry name" value="SecA_DEAD"/>
    <property type="match status" value="1"/>
</dbReference>
<evidence type="ECO:0000313" key="15">
    <source>
        <dbReference type="EMBL" id="JAT75227.1"/>
    </source>
</evidence>
<dbReference type="GO" id="GO:0006886">
    <property type="term" value="P:intracellular protein transport"/>
    <property type="evidence" value="ECO:0007669"/>
    <property type="project" value="InterPro"/>
</dbReference>
<comment type="subcellular location">
    <subcellularLocation>
        <location evidence="1">Membrane</location>
        <topology evidence="1">Peripheral membrane protein</topology>
    </subcellularLocation>
</comment>
<dbReference type="GO" id="GO:0006605">
    <property type="term" value="P:protein targeting"/>
    <property type="evidence" value="ECO:0007669"/>
    <property type="project" value="InterPro"/>
</dbReference>
<dbReference type="InterPro" id="IPR000185">
    <property type="entry name" value="SecA"/>
</dbReference>
<evidence type="ECO:0000256" key="5">
    <source>
        <dbReference type="ARBA" id="ARBA00022741"/>
    </source>
</evidence>
<dbReference type="GO" id="GO:0016020">
    <property type="term" value="C:membrane"/>
    <property type="evidence" value="ECO:0007669"/>
    <property type="project" value="UniProtKB-SubCell"/>
</dbReference>
<keyword evidence="10" id="KW-0472">Membrane</keyword>
<dbReference type="InterPro" id="IPR020937">
    <property type="entry name" value="SecA_CS"/>
</dbReference>
<dbReference type="InterPro" id="IPR011116">
    <property type="entry name" value="SecA_Wing/Scaffold"/>
</dbReference>
<dbReference type="Gene3D" id="3.90.1440.10">
    <property type="entry name" value="SecA, preprotein cross-linking domain"/>
    <property type="match status" value="1"/>
</dbReference>
<organism evidence="15">
    <name type="scientific">Auxenochlorella protothecoides</name>
    <name type="common">Green microalga</name>
    <name type="synonym">Chlorella protothecoides</name>
    <dbReference type="NCBI Taxonomy" id="3075"/>
    <lineage>
        <taxon>Eukaryota</taxon>
        <taxon>Viridiplantae</taxon>
        <taxon>Chlorophyta</taxon>
        <taxon>core chlorophytes</taxon>
        <taxon>Trebouxiophyceae</taxon>
        <taxon>Chlorellales</taxon>
        <taxon>Chlorellaceae</taxon>
        <taxon>Auxenochlorella</taxon>
    </lineage>
</organism>
<dbReference type="SMART" id="SM00958">
    <property type="entry name" value="SecA_PP_bind"/>
    <property type="match status" value="1"/>
</dbReference>
<evidence type="ECO:0000256" key="4">
    <source>
        <dbReference type="ARBA" id="ARBA00022448"/>
    </source>
</evidence>
<dbReference type="InterPro" id="IPR014001">
    <property type="entry name" value="Helicase_ATP-bd"/>
</dbReference>
<dbReference type="Pfam" id="PF21090">
    <property type="entry name" value="P-loop_SecA"/>
    <property type="match status" value="2"/>
</dbReference>
<dbReference type="EC" id="7.4.2.4" evidence="3"/>
<keyword evidence="7" id="KW-0653">Protein transport</keyword>
<dbReference type="Pfam" id="PF07517">
    <property type="entry name" value="SecA_DEAD"/>
    <property type="match status" value="1"/>
</dbReference>
<dbReference type="CDD" id="cd17928">
    <property type="entry name" value="DEXDc_SecA"/>
    <property type="match status" value="1"/>
</dbReference>
<dbReference type="GO" id="GO:0005524">
    <property type="term" value="F:ATP binding"/>
    <property type="evidence" value="ECO:0007669"/>
    <property type="project" value="UniProtKB-KW"/>
</dbReference>
<dbReference type="Gene3D" id="1.10.3060.10">
    <property type="entry name" value="Helical scaffold and wing domains of SecA"/>
    <property type="match status" value="1"/>
</dbReference>
<feature type="domain" description="Helicase ATP-binding" evidence="13">
    <location>
        <begin position="158"/>
        <end position="297"/>
    </location>
</feature>
<dbReference type="GO" id="GO:0009941">
    <property type="term" value="C:chloroplast envelope"/>
    <property type="evidence" value="ECO:0007669"/>
    <property type="project" value="TreeGrafter"/>
</dbReference>
<keyword evidence="8" id="KW-1278">Translocase</keyword>
<name>A0A1D2A7Q9_AUXPR</name>
<dbReference type="InterPro" id="IPR027417">
    <property type="entry name" value="P-loop_NTPase"/>
</dbReference>
<dbReference type="InterPro" id="IPR044722">
    <property type="entry name" value="SecA_SF2_C"/>
</dbReference>
<evidence type="ECO:0000256" key="9">
    <source>
        <dbReference type="ARBA" id="ARBA00023010"/>
    </source>
</evidence>
<sequence>MELHRAGVGTPMRLRQACAQPLKAQMGRRVHIGVCIHGPSPPSIPRTPQRPLRAPHCMATQTSIVSSAPESPRVSLQGLSRGERRVVGRHTPTLEAIAALEPALRELTDEELAGTTSRLRVRLAGGETLKALLPEAYAAVREAARRVLGMRHYDVQMLGGIVLFEGCVAEMGTGEGKTLVATLPAYLASLEGLGAHIVTVNDYLAKRDAEWVGKVFTALGSSVGVVVATDDTPTAQAAFAADITYVTAQQLGFTYLRDNMTGDPASLVLTRPPAFALVDEVDAVLVDECATPLVMSAQADVVDAGHWVAAAAVARRLRPATLSSAEAEDARLQEWADGAADAVILPHSRQATLTGRGLRTAVSLLVEAGVAGVGRDAGGALHVVQLTSPEEEGPAPASGTAPGPRWTALVTPVPEHRPGQLPVSFQPAPPLTLRSVASVPDALRRAGLVDVDAGDEGVAARTAPVLMWGSEEAFGKYIQTCLKALHLYHRDVDYTVRDDQVILIDQSTGREREKTRWSDGLHQAVEAKERAAISARDYNQASITFTSLFKMYRRLAGMTGTALPLQADFLDAYDLKVVALPPHRPRQREDHPPEVYMGTEGYLARLEQLLVEALDAGRPVLVGTATVEQSEALYGRLSRLLESEFGGLGVKGPTLNLLNARPESVRREAQIIAQAGLPGTITIATNMAGRGTDILLGGNAKGLTQQTLERYFLPHLARGTEGLAAWIPRPPLEGLSPVFHSMQAMRAGLPAPVYVALETALREVGAAPGSGGLAPAAATDWLSGLLEEVEVLRSHLLLAQTGGSGPNGGDGAAEGEVLAAALRLLAGEADWTPEVAPNEAPDAPAAARPALRAAALLLWLWFDGRCREQNLRVRAAGGLRVLIASVAPTRSEAQLRGRAGRQGDPGDSFYLSHLGDRMLEMYLGSTLSSAVTRLGDESLLYEQQPTGRMLVGGVQQRYDHDVRMRLQQERKRDAVVDPYRRHVYSIRRALLEADAEGLGVFTRGYCADFVRDAMRAFGIEARGSPGGGEWDLEGLLAAIQGAVNGDPSPSLADQQARFHDAENEGRLDPRTGLYRVALNLFPHDLVESLKLALQGNQELPFPLDAGVPLTRSIRQRAAQAAQLPTAPPESDADRLHAWLLTQLIMAQHAHRALCQRALARFLGASREEAEEASLLALRAAALACIDSLWADFLKNMETLAAAAMVRAFSRRDPWDEFKLETSALFMLLLQDFRQQLVVASFHTLDLGGIPVPAESTGATLHGYSEKSNDTVPDQALQPS</sequence>
<dbReference type="EMBL" id="GDKF01003395">
    <property type="protein sequence ID" value="JAT75227.1"/>
    <property type="molecule type" value="Transcribed_RNA"/>
</dbReference>
<dbReference type="SUPFAM" id="SSF81767">
    <property type="entry name" value="Pre-protein crosslinking domain of SecA"/>
    <property type="match status" value="1"/>
</dbReference>
<keyword evidence="5" id="KW-0547">Nucleotide-binding</keyword>
<dbReference type="SUPFAM" id="SSF81886">
    <property type="entry name" value="Helical scaffold and wing domains of SecA"/>
    <property type="match status" value="1"/>
</dbReference>
<dbReference type="Pfam" id="PF01043">
    <property type="entry name" value="SecA_PP_bind"/>
    <property type="match status" value="1"/>
</dbReference>
<dbReference type="GO" id="GO:0016464">
    <property type="term" value="F:chloroplast protein-transporting ATPase activity"/>
    <property type="evidence" value="ECO:0007669"/>
    <property type="project" value="UniProtKB-EC"/>
</dbReference>
<evidence type="ECO:0000259" key="14">
    <source>
        <dbReference type="PROSITE" id="PS51196"/>
    </source>
</evidence>
<evidence type="ECO:0000256" key="12">
    <source>
        <dbReference type="SAM" id="MobiDB-lite"/>
    </source>
</evidence>
<dbReference type="InterPro" id="IPR014018">
    <property type="entry name" value="SecA_motor_DEAD"/>
</dbReference>
<dbReference type="PRINTS" id="PR00906">
    <property type="entry name" value="SECA"/>
</dbReference>
<feature type="region of interest" description="Disordered" evidence="12">
    <location>
        <begin position="1258"/>
        <end position="1279"/>
    </location>
</feature>
<evidence type="ECO:0000256" key="10">
    <source>
        <dbReference type="ARBA" id="ARBA00023136"/>
    </source>
</evidence>
<comment type="catalytic activity">
    <reaction evidence="11">
        <text>ATP + H2O + chloroplast-proteinSide 1 = ADP + phosphate + chloroplast-proteinSide 2.</text>
        <dbReference type="EC" id="7.4.2.4"/>
    </reaction>
</comment>
<dbReference type="AlphaFoldDB" id="A0A1D2A7Q9"/>
<dbReference type="PROSITE" id="PS51196">
    <property type="entry name" value="SECA_MOTOR_DEAD"/>
    <property type="match status" value="1"/>
</dbReference>
<dbReference type="GO" id="GO:0017038">
    <property type="term" value="P:protein import"/>
    <property type="evidence" value="ECO:0007669"/>
    <property type="project" value="InterPro"/>
</dbReference>
<dbReference type="Gene3D" id="3.40.50.300">
    <property type="entry name" value="P-loop containing nucleotide triphosphate hydrolases"/>
    <property type="match status" value="2"/>
</dbReference>
<evidence type="ECO:0000256" key="7">
    <source>
        <dbReference type="ARBA" id="ARBA00022927"/>
    </source>
</evidence>
<dbReference type="HAMAP" id="MF_01382">
    <property type="entry name" value="SecA"/>
    <property type="match status" value="1"/>
</dbReference>
<comment type="similarity">
    <text evidence="2">Belongs to the SecA family.</text>
</comment>
<evidence type="ECO:0000256" key="11">
    <source>
        <dbReference type="ARBA" id="ARBA00034043"/>
    </source>
</evidence>
<dbReference type="PANTHER" id="PTHR30612">
    <property type="entry name" value="SECA INNER MEMBRANE COMPONENT OF SEC PROTEIN SECRETION SYSTEM"/>
    <property type="match status" value="1"/>
</dbReference>
<dbReference type="InterPro" id="IPR011130">
    <property type="entry name" value="SecA_preprotein_X-link_dom"/>
</dbReference>
<dbReference type="InterPro" id="IPR011115">
    <property type="entry name" value="SecA_DEAD"/>
</dbReference>
<keyword evidence="4" id="KW-0813">Transport</keyword>